<dbReference type="GO" id="GO:0034625">
    <property type="term" value="P:fatty acid elongation, monounsaturated fatty acid"/>
    <property type="evidence" value="ECO:0007669"/>
    <property type="project" value="TreeGrafter"/>
</dbReference>
<dbReference type="InterPro" id="IPR002076">
    <property type="entry name" value="ELO_fam"/>
</dbReference>
<dbReference type="GO" id="GO:0005789">
    <property type="term" value="C:endoplasmic reticulum membrane"/>
    <property type="evidence" value="ECO:0007669"/>
    <property type="project" value="TreeGrafter"/>
</dbReference>
<evidence type="ECO:0000256" key="9">
    <source>
        <dbReference type="ARBA" id="ARBA00023160"/>
    </source>
</evidence>
<comment type="similarity">
    <text evidence="10">Belongs to the ELO family.</text>
</comment>
<accession>T1GSR3</accession>
<evidence type="ECO:0000256" key="3">
    <source>
        <dbReference type="ARBA" id="ARBA00022679"/>
    </source>
</evidence>
<dbReference type="GO" id="GO:0009922">
    <property type="term" value="F:fatty acid elongase activity"/>
    <property type="evidence" value="ECO:0007669"/>
    <property type="project" value="UniProtKB-EC"/>
</dbReference>
<keyword evidence="6 10" id="KW-1133">Transmembrane helix</keyword>
<dbReference type="HOGENOM" id="CLU_048483_0_0_1"/>
<evidence type="ECO:0000256" key="5">
    <source>
        <dbReference type="ARBA" id="ARBA00022832"/>
    </source>
</evidence>
<evidence type="ECO:0000256" key="4">
    <source>
        <dbReference type="ARBA" id="ARBA00022692"/>
    </source>
</evidence>
<dbReference type="EnsemblMetazoa" id="MESCA006724-RA">
    <property type="protein sequence ID" value="MESCA006724-PA"/>
    <property type="gene ID" value="MESCA006724"/>
</dbReference>
<organism evidence="11 12">
    <name type="scientific">Megaselia scalaris</name>
    <name type="common">Humpbacked fly</name>
    <name type="synonym">Phora scalaris</name>
    <dbReference type="NCBI Taxonomy" id="36166"/>
    <lineage>
        <taxon>Eukaryota</taxon>
        <taxon>Metazoa</taxon>
        <taxon>Ecdysozoa</taxon>
        <taxon>Arthropoda</taxon>
        <taxon>Hexapoda</taxon>
        <taxon>Insecta</taxon>
        <taxon>Pterygota</taxon>
        <taxon>Neoptera</taxon>
        <taxon>Endopterygota</taxon>
        <taxon>Diptera</taxon>
        <taxon>Brachycera</taxon>
        <taxon>Muscomorpha</taxon>
        <taxon>Platypezoidea</taxon>
        <taxon>Phoridae</taxon>
        <taxon>Megaseliini</taxon>
        <taxon>Megaselia</taxon>
    </lineage>
</organism>
<evidence type="ECO:0000313" key="11">
    <source>
        <dbReference type="EnsemblMetazoa" id="MESCA006724-PA"/>
    </source>
</evidence>
<reference evidence="12" key="1">
    <citation type="submission" date="2013-02" db="EMBL/GenBank/DDBJ databases">
        <authorList>
            <person name="Hughes D."/>
        </authorList>
    </citation>
    <scope>NUCLEOTIDE SEQUENCE</scope>
    <source>
        <strain>Durham</strain>
        <strain evidence="12">NC isolate 2 -- Noor lab</strain>
    </source>
</reference>
<feature type="transmembrane region" description="Helical" evidence="10">
    <location>
        <begin position="18"/>
        <end position="35"/>
    </location>
</feature>
<dbReference type="GO" id="GO:0042761">
    <property type="term" value="P:very long-chain fatty acid biosynthetic process"/>
    <property type="evidence" value="ECO:0007669"/>
    <property type="project" value="TreeGrafter"/>
</dbReference>
<dbReference type="PANTHER" id="PTHR11157:SF28">
    <property type="entry name" value="ELONGATION OF VERY LONG CHAIN FATTY ACIDS PROTEIN"/>
    <property type="match status" value="1"/>
</dbReference>
<reference evidence="11" key="2">
    <citation type="submission" date="2015-06" db="UniProtKB">
        <authorList>
            <consortium name="EnsemblMetazoa"/>
        </authorList>
    </citation>
    <scope>IDENTIFICATION</scope>
</reference>
<keyword evidence="4 10" id="KW-0812">Transmembrane</keyword>
<feature type="transmembrane region" description="Helical" evidence="10">
    <location>
        <begin position="120"/>
        <end position="138"/>
    </location>
</feature>
<keyword evidence="7 10" id="KW-0443">Lipid metabolism</keyword>
<keyword evidence="9 10" id="KW-0275">Fatty acid biosynthesis</keyword>
<protein>
    <recommendedName>
        <fullName evidence="10">Elongation of very long chain fatty acids protein</fullName>
        <ecNumber evidence="10">2.3.1.199</ecNumber>
    </recommendedName>
    <alternativeName>
        <fullName evidence="10">Very-long-chain 3-oxoacyl-CoA synthase</fullName>
    </alternativeName>
</protein>
<dbReference type="GO" id="GO:0019367">
    <property type="term" value="P:fatty acid elongation, saturated fatty acid"/>
    <property type="evidence" value="ECO:0007669"/>
    <property type="project" value="TreeGrafter"/>
</dbReference>
<name>T1GSR3_MEGSC</name>
<dbReference type="GO" id="GO:0030148">
    <property type="term" value="P:sphingolipid biosynthetic process"/>
    <property type="evidence" value="ECO:0007669"/>
    <property type="project" value="TreeGrafter"/>
</dbReference>
<keyword evidence="8 10" id="KW-0472">Membrane</keyword>
<dbReference type="GO" id="GO:0034626">
    <property type="term" value="P:fatty acid elongation, polyunsaturated fatty acid"/>
    <property type="evidence" value="ECO:0007669"/>
    <property type="project" value="TreeGrafter"/>
</dbReference>
<evidence type="ECO:0000256" key="10">
    <source>
        <dbReference type="RuleBase" id="RU361115"/>
    </source>
</evidence>
<feature type="transmembrane region" description="Helical" evidence="10">
    <location>
        <begin position="174"/>
        <end position="196"/>
    </location>
</feature>
<dbReference type="Proteomes" id="UP000015102">
    <property type="component" value="Unassembled WGS sequence"/>
</dbReference>
<keyword evidence="2 10" id="KW-0444">Lipid biosynthesis</keyword>
<dbReference type="EC" id="2.3.1.199" evidence="10"/>
<dbReference type="EMBL" id="CAQQ02169819">
    <property type="status" value="NOT_ANNOTATED_CDS"/>
    <property type="molecule type" value="Genomic_DNA"/>
</dbReference>
<dbReference type="STRING" id="36166.T1GSR3"/>
<sequence length="292" mass="34168">MEHEDLRTKSWFLSNNPGPLFTILATYLYFCLYAGPRYMRDRKPFELKTTMIVYNIFQVVLSYVLFHEGYHGGWGFGKHQYSYTCQPVTYGTDSTSMRFALKKFILCRKLYHPENGQSSLVVYIAKITELLDTVFFVLRKKDRQISFLHMYHHTLMPVCAFIGVKYFAGGHGTLLGFINSFIHIVMYAYYLLAAMGPRIQKYLWWKKYITVLQIVQFLIIFVHTFQLQFQPSCNFPKSIAALLTFNAGLFTYMFSSFYVKNYKKEQKIAAKKQKMEEALDINGNSKAPIKVD</sequence>
<dbReference type="AlphaFoldDB" id="T1GSR3"/>
<dbReference type="Pfam" id="PF01151">
    <property type="entry name" value="ELO"/>
    <property type="match status" value="1"/>
</dbReference>
<comment type="catalytic activity">
    <reaction evidence="10">
        <text>a very-long-chain acyl-CoA + malonyl-CoA + H(+) = a very-long-chain 3-oxoacyl-CoA + CO2 + CoA</text>
        <dbReference type="Rhea" id="RHEA:32727"/>
        <dbReference type="ChEBI" id="CHEBI:15378"/>
        <dbReference type="ChEBI" id="CHEBI:16526"/>
        <dbReference type="ChEBI" id="CHEBI:57287"/>
        <dbReference type="ChEBI" id="CHEBI:57384"/>
        <dbReference type="ChEBI" id="CHEBI:90725"/>
        <dbReference type="ChEBI" id="CHEBI:90736"/>
        <dbReference type="EC" id="2.3.1.199"/>
    </reaction>
</comment>
<dbReference type="PANTHER" id="PTHR11157">
    <property type="entry name" value="FATTY ACID ACYL TRANSFERASE-RELATED"/>
    <property type="match status" value="1"/>
</dbReference>
<comment type="subcellular location">
    <subcellularLocation>
        <location evidence="1">Membrane</location>
        <topology evidence="1">Multi-pass membrane protein</topology>
    </subcellularLocation>
</comment>
<keyword evidence="12" id="KW-1185">Reference proteome</keyword>
<feature type="transmembrane region" description="Helical" evidence="10">
    <location>
        <begin position="239"/>
        <end position="259"/>
    </location>
</feature>
<evidence type="ECO:0000256" key="2">
    <source>
        <dbReference type="ARBA" id="ARBA00022516"/>
    </source>
</evidence>
<feature type="transmembrane region" description="Helical" evidence="10">
    <location>
        <begin position="150"/>
        <end position="168"/>
    </location>
</feature>
<proteinExistence type="inferred from homology"/>
<dbReference type="OMA" id="DKMVNFF"/>
<keyword evidence="3 10" id="KW-0808">Transferase</keyword>
<keyword evidence="5 10" id="KW-0276">Fatty acid metabolism</keyword>
<evidence type="ECO:0000256" key="6">
    <source>
        <dbReference type="ARBA" id="ARBA00022989"/>
    </source>
</evidence>
<evidence type="ECO:0000256" key="1">
    <source>
        <dbReference type="ARBA" id="ARBA00004141"/>
    </source>
</evidence>
<evidence type="ECO:0000256" key="8">
    <source>
        <dbReference type="ARBA" id="ARBA00023136"/>
    </source>
</evidence>
<feature type="transmembrane region" description="Helical" evidence="10">
    <location>
        <begin position="208"/>
        <end position="227"/>
    </location>
</feature>
<evidence type="ECO:0000256" key="7">
    <source>
        <dbReference type="ARBA" id="ARBA00023098"/>
    </source>
</evidence>
<feature type="transmembrane region" description="Helical" evidence="10">
    <location>
        <begin position="47"/>
        <end position="66"/>
    </location>
</feature>
<evidence type="ECO:0000313" key="12">
    <source>
        <dbReference type="Proteomes" id="UP000015102"/>
    </source>
</evidence>